<feature type="domain" description="Beta-Casp" evidence="3">
    <location>
        <begin position="258"/>
        <end position="377"/>
    </location>
</feature>
<dbReference type="Gene3D" id="3.60.15.10">
    <property type="entry name" value="Ribonuclease Z/Hydroxyacylglutathione hydrolase-like"/>
    <property type="match status" value="1"/>
</dbReference>
<dbReference type="PANTHER" id="PTHR11203">
    <property type="entry name" value="CLEAVAGE AND POLYADENYLATION SPECIFICITY FACTOR FAMILY MEMBER"/>
    <property type="match status" value="1"/>
</dbReference>
<dbReference type="GO" id="GO:0016787">
    <property type="term" value="F:hydrolase activity"/>
    <property type="evidence" value="ECO:0007669"/>
    <property type="project" value="UniProtKB-KW"/>
</dbReference>
<dbReference type="Pfam" id="PF10996">
    <property type="entry name" value="Beta-Casp"/>
    <property type="match status" value="1"/>
</dbReference>
<dbReference type="RefSeq" id="WP_266013607.1">
    <property type="nucleotide sequence ID" value="NZ_JAPFQP010000003.1"/>
</dbReference>
<dbReference type="SMART" id="SM00849">
    <property type="entry name" value="Lactamase_B"/>
    <property type="match status" value="1"/>
</dbReference>
<evidence type="ECO:0000313" key="5">
    <source>
        <dbReference type="Proteomes" id="UP001207116"/>
    </source>
</evidence>
<accession>A0AAE3SNT2</accession>
<dbReference type="Gene3D" id="3.40.50.10890">
    <property type="match status" value="1"/>
</dbReference>
<comment type="caution">
    <text evidence="4">The sequence shown here is derived from an EMBL/GenBank/DDBJ whole genome shotgun (WGS) entry which is preliminary data.</text>
</comment>
<evidence type="ECO:0000259" key="3">
    <source>
        <dbReference type="SMART" id="SM01027"/>
    </source>
</evidence>
<dbReference type="InterPro" id="IPR011108">
    <property type="entry name" value="RMMBL"/>
</dbReference>
<dbReference type="InterPro" id="IPR036866">
    <property type="entry name" value="RibonucZ/Hydroxyglut_hydro"/>
</dbReference>
<dbReference type="EMBL" id="JAPFQP010000003">
    <property type="protein sequence ID" value="MCX2720102.1"/>
    <property type="molecule type" value="Genomic_DNA"/>
</dbReference>
<dbReference type="SMART" id="SM01027">
    <property type="entry name" value="Beta-Casp"/>
    <property type="match status" value="1"/>
</dbReference>
<dbReference type="Pfam" id="PF00753">
    <property type="entry name" value="Lactamase_B"/>
    <property type="match status" value="1"/>
</dbReference>
<sequence length="464" mass="52531">MPSLKEKGSMQVNIRFLGAAGTVTGSKFYLDTPEVKIMVDCGMFQGIKALRELNWHPFPIEVHSIDLVLLTHGHLDHTGYLPRLVREGFKGEILGTAATLAITEIILRDSARIHEEEAEKANEEGYSRHKPALPFYTLEEAESAIELFRAVEENQWVSASENIRFRFLYNGHILGSTYIELNINDRILVFSGDLGRYSDLLLDAPKEPKWADYLFVESTYGNKLHPDEDVERKLAELTRKVVLEGGNLLIPSFAVERLQSLIFILWRLYKHNRIPNIPVVVDSPMGQNVLEVFERFPDCHKLGMADYYAMCRHVKLVSSYRETWEVVDDPRPKIVIAGSGMVTGGRILTYLTQLISRPETEVLLVGYQAEGTRGRRLLEGEPEIKIFGKYYSVNAGIHHIQSLSAHADKSDLMKWLGNIKNIPEGVFLIHGEPEALQGFQSGIRDTMGWHPKIPGLNEAVTIWV</sequence>
<dbReference type="InterPro" id="IPR001279">
    <property type="entry name" value="Metallo-B-lactamas"/>
</dbReference>
<gene>
    <name evidence="4" type="ORF">OO016_10865</name>
</gene>
<name>A0AAE3SNT2_9FLAO</name>
<keyword evidence="1" id="KW-0378">Hydrolase</keyword>
<dbReference type="SUPFAM" id="SSF56281">
    <property type="entry name" value="Metallo-hydrolase/oxidoreductase"/>
    <property type="match status" value="1"/>
</dbReference>
<dbReference type="PANTHER" id="PTHR11203:SF37">
    <property type="entry name" value="INTEGRATOR COMPLEX SUBUNIT 11"/>
    <property type="match status" value="1"/>
</dbReference>
<evidence type="ECO:0000259" key="2">
    <source>
        <dbReference type="SMART" id="SM00849"/>
    </source>
</evidence>
<dbReference type="Proteomes" id="UP001207116">
    <property type="component" value="Unassembled WGS sequence"/>
</dbReference>
<proteinExistence type="predicted"/>
<feature type="domain" description="Metallo-beta-lactamase" evidence="2">
    <location>
        <begin position="24"/>
        <end position="246"/>
    </location>
</feature>
<dbReference type="InterPro" id="IPR022712">
    <property type="entry name" value="Beta_Casp"/>
</dbReference>
<evidence type="ECO:0000256" key="1">
    <source>
        <dbReference type="ARBA" id="ARBA00022801"/>
    </source>
</evidence>
<dbReference type="GO" id="GO:0004521">
    <property type="term" value="F:RNA endonuclease activity"/>
    <property type="evidence" value="ECO:0007669"/>
    <property type="project" value="TreeGrafter"/>
</dbReference>
<reference evidence="4" key="1">
    <citation type="submission" date="2022-11" db="EMBL/GenBank/DDBJ databases">
        <title>The characterization of three novel Bacteroidetes species and genomic analysis of their roles in tidal elemental geochemical cycles.</title>
        <authorList>
            <person name="Ma K.-J."/>
        </authorList>
    </citation>
    <scope>NUCLEOTIDE SEQUENCE</scope>
    <source>
        <strain evidence="4">M415</strain>
    </source>
</reference>
<dbReference type="CDD" id="cd16295">
    <property type="entry name" value="TTHA0252-CPSF-like_MBL-fold"/>
    <property type="match status" value="1"/>
</dbReference>
<dbReference type="InterPro" id="IPR050698">
    <property type="entry name" value="MBL"/>
</dbReference>
<keyword evidence="5" id="KW-1185">Reference proteome</keyword>
<evidence type="ECO:0000313" key="4">
    <source>
        <dbReference type="EMBL" id="MCX2720102.1"/>
    </source>
</evidence>
<dbReference type="Pfam" id="PF07521">
    <property type="entry name" value="RMMBL"/>
    <property type="match status" value="1"/>
</dbReference>
<dbReference type="AlphaFoldDB" id="A0AAE3SNT2"/>
<organism evidence="4 5">
    <name type="scientific">Lentiprolixibacter aurantiacus</name>
    <dbReference type="NCBI Taxonomy" id="2993939"/>
    <lineage>
        <taxon>Bacteria</taxon>
        <taxon>Pseudomonadati</taxon>
        <taxon>Bacteroidota</taxon>
        <taxon>Flavobacteriia</taxon>
        <taxon>Flavobacteriales</taxon>
        <taxon>Flavobacteriaceae</taxon>
        <taxon>Lentiprolixibacter</taxon>
    </lineage>
</organism>
<protein>
    <submittedName>
        <fullName evidence="4">MBL fold metallo-hydrolase</fullName>
    </submittedName>
</protein>